<dbReference type="EMBL" id="CP068108">
    <property type="protein sequence ID" value="QQT98915.1"/>
    <property type="molecule type" value="Genomic_DNA"/>
</dbReference>
<dbReference type="GeneID" id="93528364"/>
<dbReference type="Proteomes" id="UP000596202">
    <property type="component" value="Chromosome"/>
</dbReference>
<dbReference type="AlphaFoldDB" id="A0A9Q6Z3V7"/>
<proteinExistence type="predicted"/>
<protein>
    <submittedName>
        <fullName evidence="1">Uncharacterized protein</fullName>
    </submittedName>
</protein>
<evidence type="ECO:0000313" key="1">
    <source>
        <dbReference type="EMBL" id="QQT98915.1"/>
    </source>
</evidence>
<reference evidence="1 2" key="1">
    <citation type="submission" date="2021-01" db="EMBL/GenBank/DDBJ databases">
        <title>FDA dAtabase for Regulatory Grade micrObial Sequences (FDA-ARGOS): Supporting development and validation of Infectious Disease Dx tests.</title>
        <authorList>
            <person name="Sproer C."/>
            <person name="Gronow S."/>
            <person name="Severitt S."/>
            <person name="Schroder I."/>
            <person name="Tallon L."/>
            <person name="Sadzewicz L."/>
            <person name="Zhao X."/>
            <person name="Boylan J."/>
            <person name="Ott S."/>
            <person name="Bowen H."/>
            <person name="Vavikolanu K."/>
            <person name="Mehta A."/>
            <person name="Aluvathingal J."/>
            <person name="Nadendla S."/>
            <person name="Lowell S."/>
            <person name="Myers T."/>
            <person name="Yan Y."/>
            <person name="Sichtig H."/>
        </authorList>
    </citation>
    <scope>NUCLEOTIDE SEQUENCE [LARGE SCALE GENOMIC DNA]</scope>
    <source>
        <strain evidence="1 2">FDAARGOS_1131</strain>
    </source>
</reference>
<evidence type="ECO:0000313" key="2">
    <source>
        <dbReference type="Proteomes" id="UP000596202"/>
    </source>
</evidence>
<name>A0A9Q6Z3V7_MYROD</name>
<accession>A0A9Q6Z3V7</accession>
<gene>
    <name evidence="1" type="ORF">I6I88_11890</name>
</gene>
<sequence>MQLSLKIKKAIAREFLFLLLTVVLSIGGTYLFKKISTEKQKSISNIENIIIEFNNKHDLNNLKSFSGIECKRFKLYAVVVRNKQDENIAYEQTPDYNNELDLTYGELLDKVFDLNDSNIVFFYKWLKTKYRQTFRMKSLKRI</sequence>
<organism evidence="1 2">
    <name type="scientific">Myroides odoratus</name>
    <name type="common">Flavobacterium odoratum</name>
    <dbReference type="NCBI Taxonomy" id="256"/>
    <lineage>
        <taxon>Bacteria</taxon>
        <taxon>Pseudomonadati</taxon>
        <taxon>Bacteroidota</taxon>
        <taxon>Flavobacteriia</taxon>
        <taxon>Flavobacteriales</taxon>
        <taxon>Flavobacteriaceae</taxon>
        <taxon>Myroides</taxon>
    </lineage>
</organism>
<dbReference type="RefSeq" id="WP_002986257.1">
    <property type="nucleotide sequence ID" value="NZ_CP068108.1"/>
</dbReference>